<dbReference type="InterPro" id="IPR005646">
    <property type="entry name" value="FapA"/>
</dbReference>
<reference evidence="2 3" key="1">
    <citation type="submission" date="2018-03" db="EMBL/GenBank/DDBJ databases">
        <title>Bacillus urumqiensis sp. nov., a moderately haloalkaliphilic bacterium isolated from a salt lake.</title>
        <authorList>
            <person name="Zhao B."/>
            <person name="Liao Z."/>
        </authorList>
    </citation>
    <scope>NUCLEOTIDE SEQUENCE [LARGE SCALE GENOMIC DNA]</scope>
    <source>
        <strain evidence="2 3">BZ-SZ-XJ18</strain>
    </source>
</reference>
<dbReference type="InterPro" id="IPR046865">
    <property type="entry name" value="FapA_b_solenoid"/>
</dbReference>
<comment type="caution">
    <text evidence="2">The sequence shown here is derived from an EMBL/GenBank/DDBJ whole genome shotgun (WGS) entry which is preliminary data.</text>
</comment>
<dbReference type="RefSeq" id="WP_105959405.1">
    <property type="nucleotide sequence ID" value="NZ_PVNS01000009.1"/>
</dbReference>
<feature type="domain" description="Flagellar Assembly Protein A N-terminal region" evidence="1">
    <location>
        <begin position="8"/>
        <end position="173"/>
    </location>
</feature>
<dbReference type="AlphaFoldDB" id="A0A2P6MFY6"/>
<evidence type="ECO:0000313" key="2">
    <source>
        <dbReference type="EMBL" id="PRO65205.1"/>
    </source>
</evidence>
<sequence length="455" mass="49695">MDLHTCYEISIAEDRMSAKIMQLEKAEEFPEKTAVYQFLKENGVRFGILEEAVDQVTASPLRHALTIAEGTPPVKGEDAVLLVQMETSEAPERPAAGDVNLKNVMTIPTLDEGEMAAEKKPAGSGIDGTGVDGEIIPAESGKDFKLRPGKNTIMDKEGMKLTASKSGQLTVEETTVHILPVFEVKGDLDLRTGNIEFNGNVTIFGSVPSGFHIKARGDIRVQETVEGAFLESRGSIFIQGGAAAQGEGRIQADKDIHAGFINQASVECGGNLHIKSMILQSDVVVHGTLYADKGKGSVSGGTVSCGRGMIVRELGTKMHTPTAVFAGGDHHTSEKQRYLEEQMAFAGENLKKLFRLQSGLEKKKKTGRLSSKEEASLNKVETSIEEMQLLYQSSSEQKDKLEETVSHADAVYVDVEKVCYPNVSFQFGKYRRKINVETSRARFFIESSEIKFQNL</sequence>
<evidence type="ECO:0000313" key="3">
    <source>
        <dbReference type="Proteomes" id="UP000243650"/>
    </source>
</evidence>
<evidence type="ECO:0000259" key="1">
    <source>
        <dbReference type="Pfam" id="PF20250"/>
    </source>
</evidence>
<dbReference type="Proteomes" id="UP000243650">
    <property type="component" value="Unassembled WGS sequence"/>
</dbReference>
<gene>
    <name evidence="2" type="ORF">C6I21_10385</name>
</gene>
<dbReference type="EMBL" id="PVNS01000009">
    <property type="protein sequence ID" value="PRO65205.1"/>
    <property type="molecule type" value="Genomic_DNA"/>
</dbReference>
<dbReference type="PANTHER" id="PTHR38032:SF1">
    <property type="entry name" value="RNA-BINDING PROTEIN KHPB N-TERMINAL DOMAIN-CONTAINING PROTEIN"/>
    <property type="match status" value="1"/>
</dbReference>
<protein>
    <recommendedName>
        <fullName evidence="1">Flagellar Assembly Protein A N-terminal region domain-containing protein</fullName>
    </recommendedName>
</protein>
<dbReference type="Pfam" id="PF03961">
    <property type="entry name" value="FapA"/>
    <property type="match status" value="1"/>
</dbReference>
<proteinExistence type="predicted"/>
<dbReference type="InterPro" id="IPR046866">
    <property type="entry name" value="FapA_N"/>
</dbReference>
<dbReference type="PANTHER" id="PTHR38032">
    <property type="entry name" value="POLYMERASE-RELATED"/>
    <property type="match status" value="1"/>
</dbReference>
<dbReference type="OrthoDB" id="9816426at2"/>
<dbReference type="Pfam" id="PF20250">
    <property type="entry name" value="FapA_N"/>
    <property type="match status" value="1"/>
</dbReference>
<name>A0A2P6MFY6_ALKUR</name>
<accession>A0A2P6MFY6</accession>
<organism evidence="2 3">
    <name type="scientific">Alkalicoccus urumqiensis</name>
    <name type="common">Bacillus urumqiensis</name>
    <dbReference type="NCBI Taxonomy" id="1548213"/>
    <lineage>
        <taxon>Bacteria</taxon>
        <taxon>Bacillati</taxon>
        <taxon>Bacillota</taxon>
        <taxon>Bacilli</taxon>
        <taxon>Bacillales</taxon>
        <taxon>Bacillaceae</taxon>
        <taxon>Alkalicoccus</taxon>
    </lineage>
</organism>
<keyword evidence="3" id="KW-1185">Reference proteome</keyword>